<dbReference type="GO" id="GO:0006412">
    <property type="term" value="P:translation"/>
    <property type="evidence" value="ECO:0007669"/>
    <property type="project" value="UniProtKB-UniRule"/>
</dbReference>
<dbReference type="InterPro" id="IPR000120">
    <property type="entry name" value="Amidase"/>
</dbReference>
<dbReference type="AlphaFoldDB" id="A0A450V087"/>
<dbReference type="InterPro" id="IPR020556">
    <property type="entry name" value="Amidase_CS"/>
</dbReference>
<dbReference type="HAMAP" id="MF_00120">
    <property type="entry name" value="GatA"/>
    <property type="match status" value="1"/>
</dbReference>
<evidence type="ECO:0000313" key="12">
    <source>
        <dbReference type="EMBL" id="VFJ98244.1"/>
    </source>
</evidence>
<dbReference type="GO" id="GO:0030956">
    <property type="term" value="C:glutamyl-tRNA(Gln) amidotransferase complex"/>
    <property type="evidence" value="ECO:0007669"/>
    <property type="project" value="InterPro"/>
</dbReference>
<evidence type="ECO:0000256" key="2">
    <source>
        <dbReference type="ARBA" id="ARBA00011123"/>
    </source>
</evidence>
<evidence type="ECO:0000256" key="10">
    <source>
        <dbReference type="HAMAP-Rule" id="MF_00120"/>
    </source>
</evidence>
<feature type="active site" description="Charge relay system" evidence="10">
    <location>
        <position position="135"/>
    </location>
</feature>
<protein>
    <recommendedName>
        <fullName evidence="4 10">Glutamyl-tRNA(Gln) amidotransferase subunit A</fullName>
        <shortName evidence="10">Glu-ADT subunit A</shortName>
        <ecNumber evidence="3 10">6.3.5.7</ecNumber>
    </recommendedName>
</protein>
<keyword evidence="6 10" id="KW-0547">Nucleotide-binding</keyword>
<reference evidence="12" key="1">
    <citation type="submission" date="2019-02" db="EMBL/GenBank/DDBJ databases">
        <authorList>
            <person name="Gruber-Vodicka R. H."/>
            <person name="Seah K. B. B."/>
        </authorList>
    </citation>
    <scope>NUCLEOTIDE SEQUENCE</scope>
    <source>
        <strain evidence="12">BECK_M6</strain>
    </source>
</reference>
<dbReference type="PANTHER" id="PTHR11895:SF151">
    <property type="entry name" value="GLUTAMYL-TRNA(GLN) AMIDOTRANSFERASE SUBUNIT A"/>
    <property type="match status" value="1"/>
</dbReference>
<evidence type="ECO:0000256" key="3">
    <source>
        <dbReference type="ARBA" id="ARBA00012739"/>
    </source>
</evidence>
<comment type="subunit">
    <text evidence="2 10">Heterotrimer of A, B and C subunits.</text>
</comment>
<proteinExistence type="inferred from homology"/>
<dbReference type="EC" id="6.3.5.7" evidence="3 10"/>
<evidence type="ECO:0000256" key="7">
    <source>
        <dbReference type="ARBA" id="ARBA00022840"/>
    </source>
</evidence>
<dbReference type="GO" id="GO:0005524">
    <property type="term" value="F:ATP binding"/>
    <property type="evidence" value="ECO:0007669"/>
    <property type="project" value="UniProtKB-KW"/>
</dbReference>
<organism evidence="12">
    <name type="scientific">Candidatus Kentrum sp. LFY</name>
    <dbReference type="NCBI Taxonomy" id="2126342"/>
    <lineage>
        <taxon>Bacteria</taxon>
        <taxon>Pseudomonadati</taxon>
        <taxon>Pseudomonadota</taxon>
        <taxon>Gammaproteobacteria</taxon>
        <taxon>Candidatus Kentrum</taxon>
    </lineage>
</organism>
<feature type="active site" description="Acyl-ester intermediate" evidence="10">
    <location>
        <position position="234"/>
    </location>
</feature>
<comment type="catalytic activity">
    <reaction evidence="9 10">
        <text>L-glutamyl-tRNA(Gln) + L-glutamine + ATP + H2O = L-glutaminyl-tRNA(Gln) + L-glutamate + ADP + phosphate + H(+)</text>
        <dbReference type="Rhea" id="RHEA:17521"/>
        <dbReference type="Rhea" id="RHEA-COMP:9681"/>
        <dbReference type="Rhea" id="RHEA-COMP:9684"/>
        <dbReference type="ChEBI" id="CHEBI:15377"/>
        <dbReference type="ChEBI" id="CHEBI:15378"/>
        <dbReference type="ChEBI" id="CHEBI:29985"/>
        <dbReference type="ChEBI" id="CHEBI:30616"/>
        <dbReference type="ChEBI" id="CHEBI:43474"/>
        <dbReference type="ChEBI" id="CHEBI:58359"/>
        <dbReference type="ChEBI" id="CHEBI:78520"/>
        <dbReference type="ChEBI" id="CHEBI:78521"/>
        <dbReference type="ChEBI" id="CHEBI:456216"/>
        <dbReference type="EC" id="6.3.5.7"/>
    </reaction>
</comment>
<accession>A0A450V087</accession>
<dbReference type="GO" id="GO:0050567">
    <property type="term" value="F:glutaminyl-tRNA synthase (glutamine-hydrolyzing) activity"/>
    <property type="evidence" value="ECO:0007669"/>
    <property type="project" value="UniProtKB-UniRule"/>
</dbReference>
<dbReference type="InterPro" id="IPR023631">
    <property type="entry name" value="Amidase_dom"/>
</dbReference>
<keyword evidence="7 10" id="KW-0067">ATP-binding</keyword>
<dbReference type="Pfam" id="PF01425">
    <property type="entry name" value="Amidase"/>
    <property type="match status" value="1"/>
</dbReference>
<keyword evidence="12" id="KW-0808">Transferase</keyword>
<dbReference type="PANTHER" id="PTHR11895">
    <property type="entry name" value="TRANSAMIDASE"/>
    <property type="match status" value="1"/>
</dbReference>
<comment type="function">
    <text evidence="10">Allows the formation of correctly charged Gln-tRNA(Gln) through the transamidation of misacylated Glu-tRNA(Gln) in organisms which lack glutaminyl-tRNA synthetase. The reaction takes place in the presence of glutamine and ATP through an activated gamma-phospho-Glu-tRNA(Gln).</text>
</comment>
<dbReference type="EMBL" id="CAADFH010000080">
    <property type="protein sequence ID" value="VFJ98244.1"/>
    <property type="molecule type" value="Genomic_DNA"/>
</dbReference>
<dbReference type="InterPro" id="IPR036928">
    <property type="entry name" value="AS_sf"/>
</dbReference>
<dbReference type="InterPro" id="IPR004412">
    <property type="entry name" value="GatA"/>
</dbReference>
<keyword evidence="5 10" id="KW-0436">Ligase</keyword>
<evidence type="ECO:0000256" key="6">
    <source>
        <dbReference type="ARBA" id="ARBA00022741"/>
    </source>
</evidence>
<dbReference type="PROSITE" id="PS00571">
    <property type="entry name" value="AMIDASES"/>
    <property type="match status" value="1"/>
</dbReference>
<dbReference type="Gene3D" id="3.90.1300.10">
    <property type="entry name" value="Amidase signature (AS) domain"/>
    <property type="match status" value="1"/>
</dbReference>
<evidence type="ECO:0000256" key="1">
    <source>
        <dbReference type="ARBA" id="ARBA00008069"/>
    </source>
</evidence>
<gene>
    <name evidence="10" type="primary">gatA</name>
    <name evidence="12" type="ORF">BECKLFY1418A_GA0070994_108010</name>
</gene>
<dbReference type="SUPFAM" id="SSF75304">
    <property type="entry name" value="Amidase signature (AS) enzymes"/>
    <property type="match status" value="1"/>
</dbReference>
<evidence type="ECO:0000256" key="8">
    <source>
        <dbReference type="ARBA" id="ARBA00022917"/>
    </source>
</evidence>
<evidence type="ECO:0000256" key="9">
    <source>
        <dbReference type="ARBA" id="ARBA00047407"/>
    </source>
</evidence>
<name>A0A450V087_9GAMM</name>
<sequence>MVVFLFVLKISKAYWVAFRQRLRCAISPKGCKDECGFCLRMANFRQSTRRYLKNRNFKLMHNRSLSELSAMIHNREISSEELTRFFLARIRRIDPSLNTLITTTEDVALEQAQAADRCIATGDSTLLTGIPVIHKDVFCTYGVKTTCGSRMLENFIAPYDATAITRIKTAGMVMLGKANMDEFAMGSSSETSYFGPVKNPWDTTRVPGGSSGGSAAAVAAGLAPAATGTDTGGSIRQPASFCGVTGIKPTYGRVSRYGMIAYASSLDQGGIIARSAEDAALVLNAMAGFDTRDSTSIDLSVPDYGSTLSTPLQGIKVGLPREWYNDGLDSDVRSVIDVALSDVAKLGAELVDVNLPHSPYCIPCYYVIAMSEASSNLSRYDGVRFGYRCKSPRNPLDLYIRSRSEGFGAEVKRRIMAGTFSLSAGYYDAYYVKAQKVRQLIAEDFRHAFEKVDVLAGPVAPTTAFRLGEHLADPVAMYLQDIYTLSLNLAGLPGMSVPAGFDKKGLPVGLQLICNHWQEGRLLNLAHCYQQETDWYKKMPNGFDET</sequence>
<dbReference type="NCBIfam" id="TIGR00132">
    <property type="entry name" value="gatA"/>
    <property type="match status" value="1"/>
</dbReference>
<dbReference type="GO" id="GO:0016740">
    <property type="term" value="F:transferase activity"/>
    <property type="evidence" value="ECO:0007669"/>
    <property type="project" value="UniProtKB-KW"/>
</dbReference>
<evidence type="ECO:0000256" key="4">
    <source>
        <dbReference type="ARBA" id="ARBA00014428"/>
    </source>
</evidence>
<keyword evidence="8 10" id="KW-0648">Protein biosynthesis</keyword>
<evidence type="ECO:0000259" key="11">
    <source>
        <dbReference type="Pfam" id="PF01425"/>
    </source>
</evidence>
<feature type="active site" description="Charge relay system" evidence="10">
    <location>
        <position position="210"/>
    </location>
</feature>
<evidence type="ECO:0000256" key="5">
    <source>
        <dbReference type="ARBA" id="ARBA00022598"/>
    </source>
</evidence>
<feature type="domain" description="Amidase" evidence="11">
    <location>
        <begin position="81"/>
        <end position="523"/>
    </location>
</feature>
<comment type="similarity">
    <text evidence="1 10">Belongs to the amidase family. GatA subfamily.</text>
</comment>